<dbReference type="SMART" id="SM00316">
    <property type="entry name" value="S1"/>
    <property type="match status" value="1"/>
</dbReference>
<feature type="compositionally biased region" description="Basic residues" evidence="11">
    <location>
        <begin position="157"/>
        <end position="177"/>
    </location>
</feature>
<evidence type="ECO:0000256" key="3">
    <source>
        <dbReference type="ARBA" id="ARBA00022664"/>
    </source>
</evidence>
<evidence type="ECO:0000259" key="14">
    <source>
        <dbReference type="PROSITE" id="PS51194"/>
    </source>
</evidence>
<dbReference type="STRING" id="100787.A0A0G4L128"/>
<dbReference type="InterPro" id="IPR011709">
    <property type="entry name" value="DEAD-box_helicase_OB_fold"/>
</dbReference>
<dbReference type="InterPro" id="IPR001650">
    <property type="entry name" value="Helicase_C-like"/>
</dbReference>
<evidence type="ECO:0000256" key="5">
    <source>
        <dbReference type="ARBA" id="ARBA00022801"/>
    </source>
</evidence>
<evidence type="ECO:0000259" key="13">
    <source>
        <dbReference type="PROSITE" id="PS51192"/>
    </source>
</evidence>
<dbReference type="AlphaFoldDB" id="A0A0G4L128"/>
<keyword evidence="4" id="KW-0547">Nucleotide-binding</keyword>
<proteinExistence type="predicted"/>
<evidence type="ECO:0000256" key="1">
    <source>
        <dbReference type="ARBA" id="ARBA00004123"/>
    </source>
</evidence>
<dbReference type="Pfam" id="PF07717">
    <property type="entry name" value="OB_NTP_bind"/>
    <property type="match status" value="1"/>
</dbReference>
<dbReference type="SMART" id="SM00490">
    <property type="entry name" value="HELICc"/>
    <property type="match status" value="1"/>
</dbReference>
<dbReference type="GO" id="GO:0005684">
    <property type="term" value="C:U2-type spliceosomal complex"/>
    <property type="evidence" value="ECO:0007669"/>
    <property type="project" value="UniProtKB-ARBA"/>
</dbReference>
<dbReference type="SUPFAM" id="SSF50249">
    <property type="entry name" value="Nucleic acid-binding proteins"/>
    <property type="match status" value="1"/>
</dbReference>
<feature type="region of interest" description="Disordered" evidence="11">
    <location>
        <begin position="437"/>
        <end position="461"/>
    </location>
</feature>
<keyword evidence="16" id="KW-1185">Reference proteome</keyword>
<protein>
    <recommendedName>
        <fullName evidence="2">RNA helicase</fullName>
        <ecNumber evidence="2">3.6.4.13</ecNumber>
    </recommendedName>
</protein>
<evidence type="ECO:0000259" key="12">
    <source>
        <dbReference type="PROSITE" id="PS50126"/>
    </source>
</evidence>
<dbReference type="Pfam" id="PF21010">
    <property type="entry name" value="HA2_C"/>
    <property type="match status" value="1"/>
</dbReference>
<reference evidence="15 16" key="1">
    <citation type="submission" date="2015-05" db="EMBL/GenBank/DDBJ databases">
        <authorList>
            <person name="Wang D.B."/>
            <person name="Wang M."/>
        </authorList>
    </citation>
    <scope>NUCLEOTIDE SEQUENCE [LARGE SCALE GENOMIC DNA]</scope>
    <source>
        <strain evidence="15">VL1</strain>
    </source>
</reference>
<evidence type="ECO:0000313" key="16">
    <source>
        <dbReference type="Proteomes" id="UP000044602"/>
    </source>
</evidence>
<feature type="domain" description="Helicase C-terminal" evidence="14">
    <location>
        <begin position="717"/>
        <end position="897"/>
    </location>
</feature>
<dbReference type="PROSITE" id="PS51194">
    <property type="entry name" value="HELICASE_CTER"/>
    <property type="match status" value="1"/>
</dbReference>
<dbReference type="InterPro" id="IPR012340">
    <property type="entry name" value="NA-bd_OB-fold"/>
</dbReference>
<dbReference type="InterPro" id="IPR002464">
    <property type="entry name" value="DNA/RNA_helicase_DEAH_CS"/>
</dbReference>
<dbReference type="InterPro" id="IPR049945">
    <property type="entry name" value="AAA_22"/>
</dbReference>
<evidence type="ECO:0000256" key="4">
    <source>
        <dbReference type="ARBA" id="ARBA00022741"/>
    </source>
</evidence>
<keyword evidence="3" id="KW-0507">mRNA processing</keyword>
<organism evidence="15 16">
    <name type="scientific">Verticillium longisporum</name>
    <name type="common">Verticillium dahliae var. longisporum</name>
    <dbReference type="NCBI Taxonomy" id="100787"/>
    <lineage>
        <taxon>Eukaryota</taxon>
        <taxon>Fungi</taxon>
        <taxon>Dikarya</taxon>
        <taxon>Ascomycota</taxon>
        <taxon>Pezizomycotina</taxon>
        <taxon>Sordariomycetes</taxon>
        <taxon>Hypocreomycetidae</taxon>
        <taxon>Glomerellales</taxon>
        <taxon>Plectosphaerellaceae</taxon>
        <taxon>Verticillium</taxon>
    </lineage>
</organism>
<feature type="compositionally biased region" description="Basic and acidic residues" evidence="11">
    <location>
        <begin position="441"/>
        <end position="451"/>
    </location>
</feature>
<dbReference type="FunFam" id="1.20.120.1080:FF:000001">
    <property type="entry name" value="Pre-mRNA-splicing factor ATP-dependent RNA helicase"/>
    <property type="match status" value="1"/>
</dbReference>
<keyword evidence="5" id="KW-0378">Hydrolase</keyword>
<keyword evidence="7" id="KW-0067">ATP-binding</keyword>
<dbReference type="EMBL" id="CVQH01006669">
    <property type="protein sequence ID" value="CRK15671.1"/>
    <property type="molecule type" value="Genomic_DNA"/>
</dbReference>
<feature type="region of interest" description="Disordered" evidence="11">
    <location>
        <begin position="81"/>
        <end position="104"/>
    </location>
</feature>
<sequence length="1190" mass="133893">MDDLLELELLSLVSKVTSELQNHMGVSDKTLAEFIIAQRVECADTGIAGFQKKLASLGADFPPSFVESIDRLVLAMHPKLKGKKTNGADDAQQHHHHRSAEEKEQIFKGLAVPDKEVGADAFDDTFALLEGLEGRARQEKTSARKRSRSPEDDRESRRKRRDRSRSKERRRRRRSRSRSLDDEHGPALKQRRSRRRERDYNDYEDDDRLRRPPPTELDDAPQIQKVYPGRVTGVKDFGAFVNLQGVRGKSDGLVHVSQISEQRVNHPSDILSRDQQVWVKVINVDGNRIGLSMKQVDQETGMDLVPQARISSGANMEALGGGGGDRNGNMFDAGVMPPPNQRPQRQKKRMTSPERWEIRQLIASGVAKASDYPDLNEDYNATLRGDGEMELEEEVDIEVREEEPPFLAGQTKQSLELSPIRVVKAPDGSMNRAAMSGTALAKERKELKQQEAEAAAQEENKVDLSTQWNDPMADPDKRKFASDMRNARQQAPKPDAVPEWKRAVQPKDQSFGKRTDMSMKQQRESLPVFAFRQKFLDAVNDHQVMVVIGETGSGKTTQLTQYLAEGGFANHGVIGCTQPRRVAAMSVAKRVAEEVGCPLGEEVGYTIRFEDRTSPATRIKYMTDGMLQREILVDPDLKRYSVIMLDEAHERTISTDVLFALLKKTMARRKDLKVIATSATLDADKFSSYFNGCPIFTIPGRTFPVEVLYSREPESDYLDAALVTVMQIHLTEPPGDILLFLTGQEEIDTSCEILFERMKALGPNVPELLILPVYSALPNEMQSRIFDPAPPGCRKVVIATNIAETSITIDNIYFVVDPGFVKQNAYDPKLGMDSLVVTPISQAQANQRAGRAGRTGPGKCFRLYTEAAYQSEMLPTTIPEIQRQNLSHTILMLKAMGINDLLHFDFMDPPPINTMLTALEELYALSALDDEGLLTRLGRKMADFPMEPSLAKVLIMSIDMNCSAEMLIIVAMLNLPNVFYRPKEKQTQADQKKAKFHDPAGDHLTLLNVYNSWKQSSYSSPWCFENFIQARSMKRAKDVHDQLVKIMDRYRHPVVSCGRNTQKVRQALCSGFFRNAARKDPQEGYKTLTEQTPVYLHPSSALFGKQAEWVIYHTLVLTTKEYMHCSTSIEPKWLVEAAPTFFKVAPTDKLSKRKKAERIQPLYNKFAGEDDWRLSAQKKGGRSGGGGTWG</sequence>
<dbReference type="Gene3D" id="3.40.50.300">
    <property type="entry name" value="P-loop containing nucleotide triphosphate hydrolases"/>
    <property type="match status" value="2"/>
</dbReference>
<dbReference type="PROSITE" id="PS51192">
    <property type="entry name" value="HELICASE_ATP_BIND_1"/>
    <property type="match status" value="1"/>
</dbReference>
<dbReference type="GO" id="GO:0071013">
    <property type="term" value="C:catalytic step 2 spliceosome"/>
    <property type="evidence" value="ECO:0007669"/>
    <property type="project" value="TreeGrafter"/>
</dbReference>
<accession>A0A0G4L128</accession>
<keyword evidence="8" id="KW-0508">mRNA splicing</keyword>
<evidence type="ECO:0000256" key="10">
    <source>
        <dbReference type="ARBA" id="ARBA00047984"/>
    </source>
</evidence>
<evidence type="ECO:0000256" key="7">
    <source>
        <dbReference type="ARBA" id="ARBA00022840"/>
    </source>
</evidence>
<evidence type="ECO:0000256" key="9">
    <source>
        <dbReference type="ARBA" id="ARBA00023242"/>
    </source>
</evidence>
<dbReference type="InterPro" id="IPR049621">
    <property type="entry name" value="S1_DHX8_helicase"/>
</dbReference>
<dbReference type="InterPro" id="IPR014001">
    <property type="entry name" value="Helicase_ATP-bd"/>
</dbReference>
<keyword evidence="6" id="KW-0347">Helicase</keyword>
<dbReference type="InterPro" id="IPR007502">
    <property type="entry name" value="Helicase-assoc_dom"/>
</dbReference>
<feature type="domain" description="S1 motif" evidence="12">
    <location>
        <begin position="224"/>
        <end position="294"/>
    </location>
</feature>
<dbReference type="GO" id="GO:0003724">
    <property type="term" value="F:RNA helicase activity"/>
    <property type="evidence" value="ECO:0007669"/>
    <property type="project" value="UniProtKB-EC"/>
</dbReference>
<dbReference type="SMART" id="SM00847">
    <property type="entry name" value="HA2"/>
    <property type="match status" value="1"/>
</dbReference>
<feature type="region of interest" description="Disordered" evidence="11">
    <location>
        <begin position="133"/>
        <end position="223"/>
    </location>
</feature>
<evidence type="ECO:0000256" key="11">
    <source>
        <dbReference type="SAM" id="MobiDB-lite"/>
    </source>
</evidence>
<dbReference type="CDD" id="cd05684">
    <property type="entry name" value="S1_DHX8_helicase"/>
    <property type="match status" value="1"/>
</dbReference>
<comment type="subcellular location">
    <subcellularLocation>
        <location evidence="1">Nucleus</location>
    </subcellularLocation>
</comment>
<dbReference type="FunFam" id="2.40.50.140:FF:000061">
    <property type="entry name" value="ATP-dependent RNA helicase DHX8"/>
    <property type="match status" value="1"/>
</dbReference>
<dbReference type="Gene3D" id="1.20.120.1080">
    <property type="match status" value="1"/>
</dbReference>
<dbReference type="GO" id="GO:0005524">
    <property type="term" value="F:ATP binding"/>
    <property type="evidence" value="ECO:0007669"/>
    <property type="project" value="UniProtKB-KW"/>
</dbReference>
<dbReference type="GO" id="GO:0003723">
    <property type="term" value="F:RNA binding"/>
    <property type="evidence" value="ECO:0007669"/>
    <property type="project" value="TreeGrafter"/>
</dbReference>
<dbReference type="Pfam" id="PF13401">
    <property type="entry name" value="AAA_22"/>
    <property type="match status" value="1"/>
</dbReference>
<feature type="domain" description="Helicase ATP-binding" evidence="13">
    <location>
        <begin position="536"/>
        <end position="699"/>
    </location>
</feature>
<dbReference type="PANTHER" id="PTHR18934:SF85">
    <property type="entry name" value="ATP-DEPENDENT RNA HELICASE DHX8"/>
    <property type="match status" value="1"/>
</dbReference>
<dbReference type="GO" id="GO:0000390">
    <property type="term" value="P:spliceosomal complex disassembly"/>
    <property type="evidence" value="ECO:0007669"/>
    <property type="project" value="TreeGrafter"/>
</dbReference>
<name>A0A0G4L128_VERLO</name>
<comment type="catalytic activity">
    <reaction evidence="10">
        <text>ATP + H2O = ADP + phosphate + H(+)</text>
        <dbReference type="Rhea" id="RHEA:13065"/>
        <dbReference type="ChEBI" id="CHEBI:15377"/>
        <dbReference type="ChEBI" id="CHEBI:15378"/>
        <dbReference type="ChEBI" id="CHEBI:30616"/>
        <dbReference type="ChEBI" id="CHEBI:43474"/>
        <dbReference type="ChEBI" id="CHEBI:456216"/>
        <dbReference type="EC" id="3.6.4.13"/>
    </reaction>
</comment>
<dbReference type="FunFam" id="3.40.50.300:FF:000191">
    <property type="entry name" value="Pre-mRNA-splicing factor ATP-dependent RNA helicase"/>
    <property type="match status" value="1"/>
</dbReference>
<feature type="compositionally biased region" description="Basic and acidic residues" evidence="11">
    <location>
        <begin position="133"/>
        <end position="156"/>
    </location>
</feature>
<dbReference type="InterPro" id="IPR048333">
    <property type="entry name" value="HA2_WH"/>
</dbReference>
<dbReference type="PROSITE" id="PS50126">
    <property type="entry name" value="S1"/>
    <property type="match status" value="1"/>
</dbReference>
<keyword evidence="9" id="KW-0539">Nucleus</keyword>
<dbReference type="CDD" id="cd18791">
    <property type="entry name" value="SF2_C_RHA"/>
    <property type="match status" value="1"/>
</dbReference>
<feature type="non-terminal residue" evidence="15">
    <location>
        <position position="1190"/>
    </location>
</feature>
<dbReference type="SUPFAM" id="SSF52540">
    <property type="entry name" value="P-loop containing nucleoside triphosphate hydrolases"/>
    <property type="match status" value="1"/>
</dbReference>
<dbReference type="Pfam" id="PF04408">
    <property type="entry name" value="WHD_HA2"/>
    <property type="match status" value="1"/>
</dbReference>
<dbReference type="EC" id="3.6.4.13" evidence="2"/>
<dbReference type="Proteomes" id="UP000044602">
    <property type="component" value="Unassembled WGS sequence"/>
</dbReference>
<dbReference type="SMART" id="SM00487">
    <property type="entry name" value="DEXDc"/>
    <property type="match status" value="1"/>
</dbReference>
<dbReference type="Gene3D" id="2.40.50.140">
    <property type="entry name" value="Nucleic acid-binding proteins"/>
    <property type="match status" value="1"/>
</dbReference>
<dbReference type="PROSITE" id="PS00690">
    <property type="entry name" value="DEAH_ATP_HELICASE"/>
    <property type="match status" value="1"/>
</dbReference>
<dbReference type="Pfam" id="PF00271">
    <property type="entry name" value="Helicase_C"/>
    <property type="match status" value="1"/>
</dbReference>
<gene>
    <name evidence="15" type="ORF">BN1708_011516</name>
</gene>
<dbReference type="Pfam" id="PF00575">
    <property type="entry name" value="S1"/>
    <property type="match status" value="1"/>
</dbReference>
<evidence type="ECO:0000313" key="15">
    <source>
        <dbReference type="EMBL" id="CRK15671.1"/>
    </source>
</evidence>
<evidence type="ECO:0000256" key="8">
    <source>
        <dbReference type="ARBA" id="ARBA00023187"/>
    </source>
</evidence>
<dbReference type="InterPro" id="IPR003029">
    <property type="entry name" value="S1_domain"/>
</dbReference>
<dbReference type="FunFam" id="3.40.50.300:FF:000101">
    <property type="entry name" value="Pre-mRNA-splicing factor ATP-dependent RNA helicase"/>
    <property type="match status" value="1"/>
</dbReference>
<dbReference type="InterPro" id="IPR027417">
    <property type="entry name" value="P-loop_NTPase"/>
</dbReference>
<feature type="region of interest" description="Disordered" evidence="11">
    <location>
        <begin position="490"/>
        <end position="515"/>
    </location>
</feature>
<evidence type="ECO:0000256" key="2">
    <source>
        <dbReference type="ARBA" id="ARBA00012552"/>
    </source>
</evidence>
<dbReference type="GO" id="GO:0016887">
    <property type="term" value="F:ATP hydrolysis activity"/>
    <property type="evidence" value="ECO:0007669"/>
    <property type="project" value="InterPro"/>
</dbReference>
<evidence type="ECO:0000256" key="6">
    <source>
        <dbReference type="ARBA" id="ARBA00022806"/>
    </source>
</evidence>
<dbReference type="PANTHER" id="PTHR18934">
    <property type="entry name" value="ATP-DEPENDENT RNA HELICASE"/>
    <property type="match status" value="1"/>
</dbReference>